<comment type="catalytic activity">
    <reaction evidence="1 7">
        <text>6-phospho-D-glucono-1,5-lactone + H2O = 6-phospho-D-gluconate + H(+)</text>
        <dbReference type="Rhea" id="RHEA:12556"/>
        <dbReference type="ChEBI" id="CHEBI:15377"/>
        <dbReference type="ChEBI" id="CHEBI:15378"/>
        <dbReference type="ChEBI" id="CHEBI:57955"/>
        <dbReference type="ChEBI" id="CHEBI:58759"/>
        <dbReference type="EC" id="3.1.1.31"/>
    </reaction>
</comment>
<evidence type="ECO:0000256" key="2">
    <source>
        <dbReference type="ARBA" id="ARBA00002681"/>
    </source>
</evidence>
<evidence type="ECO:0000256" key="1">
    <source>
        <dbReference type="ARBA" id="ARBA00000832"/>
    </source>
</evidence>
<feature type="domain" description="Glucosamine/galactosamine-6-phosphate isomerase" evidence="8">
    <location>
        <begin position="8"/>
        <end position="226"/>
    </location>
</feature>
<dbReference type="GO" id="GO:0005975">
    <property type="term" value="P:carbohydrate metabolic process"/>
    <property type="evidence" value="ECO:0007669"/>
    <property type="project" value="UniProtKB-UniRule"/>
</dbReference>
<dbReference type="NCBIfam" id="TIGR01198">
    <property type="entry name" value="pgl"/>
    <property type="match status" value="1"/>
</dbReference>
<evidence type="ECO:0000256" key="5">
    <source>
        <dbReference type="ARBA" id="ARBA00013198"/>
    </source>
</evidence>
<dbReference type="GO" id="GO:0006098">
    <property type="term" value="P:pentose-phosphate shunt"/>
    <property type="evidence" value="ECO:0007669"/>
    <property type="project" value="UniProtKB-UniPathway"/>
</dbReference>
<sequence>MKQSIYESAEQLNQQFASRIAGLLEQGIAETGRASLVVSGGRTPQGMFKQLSEMDIDWSKVVITLADERWVPLSDDASNEKMVREHLLVNKASQASFVGLKNSAEQATDGVAQCNQAFDSIPTPFDVLILGMGEDGHTASLFPCSEQLSQGLDLSNQSHYIAVQPTTAPNWRMSLTLRALLDSKNTFVHLVGDSKRQVFEQALAGDDETEMPIRAVLKQSDVELVWAP</sequence>
<comment type="similarity">
    <text evidence="4 7">Belongs to the glucosamine/galactosamine-6-phosphate isomerase family. 6-phosphogluconolactonase subfamily.</text>
</comment>
<dbReference type="Proteomes" id="UP000245728">
    <property type="component" value="Chromosome"/>
</dbReference>
<dbReference type="CDD" id="cd01400">
    <property type="entry name" value="6PGL"/>
    <property type="match status" value="1"/>
</dbReference>
<dbReference type="PANTHER" id="PTHR11054">
    <property type="entry name" value="6-PHOSPHOGLUCONOLACTONASE"/>
    <property type="match status" value="1"/>
</dbReference>
<dbReference type="InterPro" id="IPR006148">
    <property type="entry name" value="Glc/Gal-6P_isomerase"/>
</dbReference>
<dbReference type="SUPFAM" id="SSF100950">
    <property type="entry name" value="NagB/RpiA/CoA transferase-like"/>
    <property type="match status" value="1"/>
</dbReference>
<dbReference type="InterPro" id="IPR005900">
    <property type="entry name" value="6-phosphogluconolactonase_DevB"/>
</dbReference>
<dbReference type="OrthoDB" id="9810967at2"/>
<comment type="function">
    <text evidence="2 7">Hydrolysis of 6-phosphogluconolactone to 6-phosphogluconate.</text>
</comment>
<dbReference type="AlphaFoldDB" id="A0A2S2E4G6"/>
<organism evidence="9 10">
    <name type="scientific">Saliniradius amylolyticus</name>
    <dbReference type="NCBI Taxonomy" id="2183582"/>
    <lineage>
        <taxon>Bacteria</taxon>
        <taxon>Pseudomonadati</taxon>
        <taxon>Pseudomonadota</taxon>
        <taxon>Gammaproteobacteria</taxon>
        <taxon>Alteromonadales</taxon>
        <taxon>Alteromonadaceae</taxon>
        <taxon>Saliniradius</taxon>
    </lineage>
</organism>
<evidence type="ECO:0000256" key="3">
    <source>
        <dbReference type="ARBA" id="ARBA00004961"/>
    </source>
</evidence>
<accession>A0A2S2E4G6</accession>
<dbReference type="GO" id="GO:0017057">
    <property type="term" value="F:6-phosphogluconolactonase activity"/>
    <property type="evidence" value="ECO:0007669"/>
    <property type="project" value="UniProtKB-UniRule"/>
</dbReference>
<dbReference type="KEGG" id="salh:HMF8227_01667"/>
<evidence type="ECO:0000256" key="4">
    <source>
        <dbReference type="ARBA" id="ARBA00010662"/>
    </source>
</evidence>
<dbReference type="Gene3D" id="3.40.50.1360">
    <property type="match status" value="1"/>
</dbReference>
<protein>
    <recommendedName>
        <fullName evidence="6 7">6-phosphogluconolactonase</fullName>
        <shortName evidence="7">6PGL</shortName>
        <ecNumber evidence="5 7">3.1.1.31</ecNumber>
    </recommendedName>
</protein>
<proteinExistence type="inferred from homology"/>
<comment type="pathway">
    <text evidence="3 7">Carbohydrate degradation; pentose phosphate pathway; D-ribulose 5-phosphate from D-glucose 6-phosphate (oxidative stage): step 2/3.</text>
</comment>
<gene>
    <name evidence="9" type="primary">pglS</name>
    <name evidence="7" type="synonym">pgl</name>
    <name evidence="9" type="ORF">HMF8227_01667</name>
</gene>
<evidence type="ECO:0000256" key="6">
    <source>
        <dbReference type="ARBA" id="ARBA00020337"/>
    </source>
</evidence>
<keyword evidence="7 9" id="KW-0378">Hydrolase</keyword>
<dbReference type="RefSeq" id="WP_109339741.1">
    <property type="nucleotide sequence ID" value="NZ_CP029347.1"/>
</dbReference>
<evidence type="ECO:0000313" key="9">
    <source>
        <dbReference type="EMBL" id="AWL12140.1"/>
    </source>
</evidence>
<name>A0A2S2E4G6_9ALTE</name>
<dbReference type="EMBL" id="CP029347">
    <property type="protein sequence ID" value="AWL12140.1"/>
    <property type="molecule type" value="Genomic_DNA"/>
</dbReference>
<evidence type="ECO:0000313" key="10">
    <source>
        <dbReference type="Proteomes" id="UP000245728"/>
    </source>
</evidence>
<dbReference type="Pfam" id="PF01182">
    <property type="entry name" value="Glucosamine_iso"/>
    <property type="match status" value="1"/>
</dbReference>
<dbReference type="EC" id="3.1.1.31" evidence="5 7"/>
<evidence type="ECO:0000259" key="8">
    <source>
        <dbReference type="Pfam" id="PF01182"/>
    </source>
</evidence>
<dbReference type="UniPathway" id="UPA00115">
    <property type="reaction ID" value="UER00409"/>
</dbReference>
<dbReference type="InterPro" id="IPR039104">
    <property type="entry name" value="6PGL"/>
</dbReference>
<reference evidence="9 10" key="1">
    <citation type="submission" date="2018-05" db="EMBL/GenBank/DDBJ databases">
        <title>Salinimonas sp. HMF8227 Genome sequencing and assembly.</title>
        <authorList>
            <person name="Kang H."/>
            <person name="Kang J."/>
            <person name="Cha I."/>
            <person name="Kim H."/>
            <person name="Joh K."/>
        </authorList>
    </citation>
    <scope>NUCLEOTIDE SEQUENCE [LARGE SCALE GENOMIC DNA]</scope>
    <source>
        <strain evidence="9 10">HMF8227</strain>
    </source>
</reference>
<dbReference type="PANTHER" id="PTHR11054:SF0">
    <property type="entry name" value="6-PHOSPHOGLUCONOLACTONASE"/>
    <property type="match status" value="1"/>
</dbReference>
<evidence type="ECO:0000256" key="7">
    <source>
        <dbReference type="RuleBase" id="RU365095"/>
    </source>
</evidence>
<keyword evidence="10" id="KW-1185">Reference proteome</keyword>
<dbReference type="InterPro" id="IPR037171">
    <property type="entry name" value="NagB/RpiA_transferase-like"/>
</dbReference>